<dbReference type="RefSeq" id="WP_189569873.1">
    <property type="nucleotide sequence ID" value="NZ_BMXI01000008.1"/>
</dbReference>
<evidence type="ECO:0000256" key="10">
    <source>
        <dbReference type="ARBA" id="ARBA00032441"/>
    </source>
</evidence>
<gene>
    <name evidence="11" type="ORF">GCM10007100_20650</name>
</gene>
<dbReference type="NCBIfam" id="TIGR00150">
    <property type="entry name" value="T6A_YjeE"/>
    <property type="match status" value="1"/>
</dbReference>
<dbReference type="PANTHER" id="PTHR33540">
    <property type="entry name" value="TRNA THREONYLCARBAMOYLADENOSINE BIOSYNTHESIS PROTEIN TSAE"/>
    <property type="match status" value="1"/>
</dbReference>
<dbReference type="GO" id="GO:0002949">
    <property type="term" value="P:tRNA threonylcarbamoyladenosine modification"/>
    <property type="evidence" value="ECO:0007669"/>
    <property type="project" value="InterPro"/>
</dbReference>
<dbReference type="GO" id="GO:0046872">
    <property type="term" value="F:metal ion binding"/>
    <property type="evidence" value="ECO:0007669"/>
    <property type="project" value="UniProtKB-KW"/>
</dbReference>
<evidence type="ECO:0000256" key="5">
    <source>
        <dbReference type="ARBA" id="ARBA00022694"/>
    </source>
</evidence>
<reference evidence="11" key="2">
    <citation type="submission" date="2020-09" db="EMBL/GenBank/DDBJ databases">
        <authorList>
            <person name="Sun Q."/>
            <person name="Kim S."/>
        </authorList>
    </citation>
    <scope>NUCLEOTIDE SEQUENCE</scope>
    <source>
        <strain evidence="11">KCTC 12988</strain>
    </source>
</reference>
<name>A0A918TPT2_9BACT</name>
<dbReference type="InterPro" id="IPR003442">
    <property type="entry name" value="T6A_TsaE"/>
</dbReference>
<dbReference type="InterPro" id="IPR027417">
    <property type="entry name" value="P-loop_NTPase"/>
</dbReference>
<dbReference type="GO" id="GO:0005524">
    <property type="term" value="F:ATP binding"/>
    <property type="evidence" value="ECO:0007669"/>
    <property type="project" value="UniProtKB-KW"/>
</dbReference>
<organism evidence="11 12">
    <name type="scientific">Roseibacillus persicicus</name>
    <dbReference type="NCBI Taxonomy" id="454148"/>
    <lineage>
        <taxon>Bacteria</taxon>
        <taxon>Pseudomonadati</taxon>
        <taxon>Verrucomicrobiota</taxon>
        <taxon>Verrucomicrobiia</taxon>
        <taxon>Verrucomicrobiales</taxon>
        <taxon>Verrucomicrobiaceae</taxon>
        <taxon>Roseibacillus</taxon>
    </lineage>
</organism>
<comment type="caution">
    <text evidence="11">The sequence shown here is derived from an EMBL/GenBank/DDBJ whole genome shotgun (WGS) entry which is preliminary data.</text>
</comment>
<dbReference type="AlphaFoldDB" id="A0A918TPT2"/>
<dbReference type="SUPFAM" id="SSF52540">
    <property type="entry name" value="P-loop containing nucleoside triphosphate hydrolases"/>
    <property type="match status" value="1"/>
</dbReference>
<dbReference type="Pfam" id="PF02367">
    <property type="entry name" value="TsaE"/>
    <property type="match status" value="1"/>
</dbReference>
<comment type="similarity">
    <text evidence="2">Belongs to the TsaE family.</text>
</comment>
<dbReference type="EMBL" id="BMXI01000008">
    <property type="protein sequence ID" value="GHC54177.1"/>
    <property type="molecule type" value="Genomic_DNA"/>
</dbReference>
<keyword evidence="7" id="KW-0547">Nucleotide-binding</keyword>
<evidence type="ECO:0000256" key="2">
    <source>
        <dbReference type="ARBA" id="ARBA00007599"/>
    </source>
</evidence>
<keyword evidence="8" id="KW-0067">ATP-binding</keyword>
<evidence type="ECO:0000256" key="8">
    <source>
        <dbReference type="ARBA" id="ARBA00022840"/>
    </source>
</evidence>
<evidence type="ECO:0000256" key="4">
    <source>
        <dbReference type="ARBA" id="ARBA00022490"/>
    </source>
</evidence>
<evidence type="ECO:0000256" key="9">
    <source>
        <dbReference type="ARBA" id="ARBA00022842"/>
    </source>
</evidence>
<reference evidence="11" key="1">
    <citation type="journal article" date="2014" name="Int. J. Syst. Evol. Microbiol.">
        <title>Complete genome sequence of Corynebacterium casei LMG S-19264T (=DSM 44701T), isolated from a smear-ripened cheese.</title>
        <authorList>
            <consortium name="US DOE Joint Genome Institute (JGI-PGF)"/>
            <person name="Walter F."/>
            <person name="Albersmeier A."/>
            <person name="Kalinowski J."/>
            <person name="Ruckert C."/>
        </authorList>
    </citation>
    <scope>NUCLEOTIDE SEQUENCE</scope>
    <source>
        <strain evidence="11">KCTC 12988</strain>
    </source>
</reference>
<keyword evidence="6" id="KW-0479">Metal-binding</keyword>
<accession>A0A918TPT2</accession>
<protein>
    <recommendedName>
        <fullName evidence="3">tRNA threonylcarbamoyladenosine biosynthesis protein TsaE</fullName>
    </recommendedName>
    <alternativeName>
        <fullName evidence="10">t(6)A37 threonylcarbamoyladenosine biosynthesis protein TsaE</fullName>
    </alternativeName>
</protein>
<proteinExistence type="inferred from homology"/>
<dbReference type="PANTHER" id="PTHR33540:SF2">
    <property type="entry name" value="TRNA THREONYLCARBAMOYLADENOSINE BIOSYNTHESIS PROTEIN TSAE"/>
    <property type="match status" value="1"/>
</dbReference>
<evidence type="ECO:0000256" key="1">
    <source>
        <dbReference type="ARBA" id="ARBA00004496"/>
    </source>
</evidence>
<keyword evidence="9" id="KW-0460">Magnesium</keyword>
<evidence type="ECO:0000256" key="7">
    <source>
        <dbReference type="ARBA" id="ARBA00022741"/>
    </source>
</evidence>
<dbReference type="Proteomes" id="UP000644507">
    <property type="component" value="Unassembled WGS sequence"/>
</dbReference>
<keyword evidence="5" id="KW-0819">tRNA processing</keyword>
<evidence type="ECO:0000313" key="12">
    <source>
        <dbReference type="Proteomes" id="UP000644507"/>
    </source>
</evidence>
<keyword evidence="12" id="KW-1185">Reference proteome</keyword>
<evidence type="ECO:0000313" key="11">
    <source>
        <dbReference type="EMBL" id="GHC54177.1"/>
    </source>
</evidence>
<keyword evidence="4" id="KW-0963">Cytoplasm</keyword>
<sequence length="142" mass="15816">MDFPIFCPNADSLVERGAEFAHDLPAGTVLALVGGLGMGKTHWTKGMLRGLGSDEVVTSPTFALLQEYAGGRLPVFHFDLYRLETEDEVLRLGWDDYLEEEGIVIAEWADLFPTIFPVGTIWLKITEEKEGRRIERASGPFS</sequence>
<dbReference type="GO" id="GO:0005737">
    <property type="term" value="C:cytoplasm"/>
    <property type="evidence" value="ECO:0007669"/>
    <property type="project" value="UniProtKB-SubCell"/>
</dbReference>
<comment type="subcellular location">
    <subcellularLocation>
        <location evidence="1">Cytoplasm</location>
    </subcellularLocation>
</comment>
<evidence type="ECO:0000256" key="6">
    <source>
        <dbReference type="ARBA" id="ARBA00022723"/>
    </source>
</evidence>
<evidence type="ECO:0000256" key="3">
    <source>
        <dbReference type="ARBA" id="ARBA00019010"/>
    </source>
</evidence>
<dbReference type="Gene3D" id="3.40.50.300">
    <property type="entry name" value="P-loop containing nucleotide triphosphate hydrolases"/>
    <property type="match status" value="1"/>
</dbReference>